<dbReference type="AlphaFoldDB" id="A0A975K347"/>
<protein>
    <submittedName>
        <fullName evidence="1">N4-gp56 family major capsid protein</fullName>
    </submittedName>
</protein>
<dbReference type="Pfam" id="PF25209">
    <property type="entry name" value="Phage_capsid_4"/>
    <property type="match status" value="1"/>
</dbReference>
<dbReference type="Proteomes" id="UP000681425">
    <property type="component" value="Chromosome"/>
</dbReference>
<dbReference type="KEGG" id="spph:KFK14_12925"/>
<evidence type="ECO:0000313" key="1">
    <source>
        <dbReference type="EMBL" id="QUT04050.1"/>
    </source>
</evidence>
<reference evidence="1" key="1">
    <citation type="submission" date="2021-04" db="EMBL/GenBank/DDBJ databases">
        <title>Isolation of p-tert-butylphenol degrading bacteria Sphingobium phenoxybenzoativorans Tas13 from active sludge.</title>
        <authorList>
            <person name="Li Y."/>
        </authorList>
    </citation>
    <scope>NUCLEOTIDE SEQUENCE</scope>
    <source>
        <strain evidence="1">Tas13</strain>
    </source>
</reference>
<dbReference type="NCBIfam" id="TIGR04387">
    <property type="entry name" value="capsid_maj_N4"/>
    <property type="match status" value="1"/>
</dbReference>
<keyword evidence="2" id="KW-1185">Reference proteome</keyword>
<sequence>MTINTYGDISQRTAAWAATEMLAHATPVCILSLFGLSKPIPRNKAETVKFRRAIPFAPATTPLQEGVTPSAGTIRYEDVTVSLLQFGDVRVITDRVNDLAEDPVLKDAAELSGEQSAATLEKIIWGVVKGGTSVFYANGASRAAVNTAISLNKQRKVTRYLKAMKAKKFTKILAGSVQIGTKPIEAAYIAVCHTDLEADIRNLSGFKTIAEYGQRTPVSEYEIGSVEDVRYVASPDLDAFLDAGGTPGSSVVSNGGSAADVYPILYFGMEAYGLTPLKSAKGTDGKNNLAITPTVINPDTVQKSDPLGQRGYVGWKAYFNAVRLNETWMARLEVAASAL</sequence>
<proteinExistence type="predicted"/>
<accession>A0A975K347</accession>
<gene>
    <name evidence="1" type="ORF">KFK14_12925</name>
</gene>
<dbReference type="EMBL" id="CP073910">
    <property type="protein sequence ID" value="QUT04050.1"/>
    <property type="molecule type" value="Genomic_DNA"/>
</dbReference>
<evidence type="ECO:0000313" key="2">
    <source>
        <dbReference type="Proteomes" id="UP000681425"/>
    </source>
</evidence>
<organism evidence="1 2">
    <name type="scientific">Sphingobium phenoxybenzoativorans</name>
    <dbReference type="NCBI Taxonomy" id="1592790"/>
    <lineage>
        <taxon>Bacteria</taxon>
        <taxon>Pseudomonadati</taxon>
        <taxon>Pseudomonadota</taxon>
        <taxon>Alphaproteobacteria</taxon>
        <taxon>Sphingomonadales</taxon>
        <taxon>Sphingomonadaceae</taxon>
        <taxon>Sphingobium</taxon>
    </lineage>
</organism>
<dbReference type="RefSeq" id="WP_212607945.1">
    <property type="nucleotide sequence ID" value="NZ_CP073910.1"/>
</dbReference>
<name>A0A975K347_9SPHN</name>